<protein>
    <submittedName>
        <fullName evidence="4">Cysteine hydrolase</fullName>
    </submittedName>
</protein>
<reference evidence="4 5" key="1">
    <citation type="submission" date="2022-05" db="EMBL/GenBank/DDBJ databases">
        <title>Sporolactobacillus sp nov CPB3-1, isolated from tree bark (Mangifera indica L.).</title>
        <authorList>
            <person name="Phuengjayaem S."/>
            <person name="Tanasupawat S."/>
        </authorList>
    </citation>
    <scope>NUCLEOTIDE SEQUENCE [LARGE SCALE GENOMIC DNA]</scope>
    <source>
        <strain evidence="4 5">CPB3-1</strain>
    </source>
</reference>
<keyword evidence="2 4" id="KW-0378">Hydrolase</keyword>
<comment type="caution">
    <text evidence="4">The sequence shown here is derived from an EMBL/GenBank/DDBJ whole genome shotgun (WGS) entry which is preliminary data.</text>
</comment>
<dbReference type="CDD" id="cd01014">
    <property type="entry name" value="nicotinamidase_related"/>
    <property type="match status" value="1"/>
</dbReference>
<comment type="similarity">
    <text evidence="1">Belongs to the isochorismatase family.</text>
</comment>
<evidence type="ECO:0000313" key="4">
    <source>
        <dbReference type="EMBL" id="MCL1631644.1"/>
    </source>
</evidence>
<dbReference type="GO" id="GO:0016787">
    <property type="term" value="F:hydrolase activity"/>
    <property type="evidence" value="ECO:0007669"/>
    <property type="project" value="UniProtKB-KW"/>
</dbReference>
<name>A0ABT0M9V4_9BACL</name>
<dbReference type="Pfam" id="PF00857">
    <property type="entry name" value="Isochorismatase"/>
    <property type="match status" value="1"/>
</dbReference>
<evidence type="ECO:0000256" key="1">
    <source>
        <dbReference type="ARBA" id="ARBA00006336"/>
    </source>
</evidence>
<dbReference type="RefSeq" id="WP_249100034.1">
    <property type="nucleotide sequence ID" value="NZ_JAMAST010000005.1"/>
</dbReference>
<dbReference type="InterPro" id="IPR000868">
    <property type="entry name" value="Isochorismatase-like_dom"/>
</dbReference>
<sequence>MNQALLVIDAQQALIDGDAQEPGVYNKEVLFEKINKVIEKAVKAGSHVIFIRDTSVSGGEGSGFDVHPAIHRPDGAPTFNKSATSAFYHTPLLPFLKERATEHLVIAGCMTEYCIDTAVRMATVNGFDVTLVGDAHSTADTPELSAAQIIQHHNRILNGYDNDDHFSLVRNADEDLFHPIHDNYR</sequence>
<dbReference type="EMBL" id="JAMAST010000005">
    <property type="protein sequence ID" value="MCL1631644.1"/>
    <property type="molecule type" value="Genomic_DNA"/>
</dbReference>
<dbReference type="InterPro" id="IPR036380">
    <property type="entry name" value="Isochorismatase-like_sf"/>
</dbReference>
<organism evidence="4 5">
    <name type="scientific">Sporolactobacillus mangiferae</name>
    <dbReference type="NCBI Taxonomy" id="2940498"/>
    <lineage>
        <taxon>Bacteria</taxon>
        <taxon>Bacillati</taxon>
        <taxon>Bacillota</taxon>
        <taxon>Bacilli</taxon>
        <taxon>Bacillales</taxon>
        <taxon>Sporolactobacillaceae</taxon>
        <taxon>Sporolactobacillus</taxon>
    </lineage>
</organism>
<dbReference type="Proteomes" id="UP001203004">
    <property type="component" value="Unassembled WGS sequence"/>
</dbReference>
<feature type="domain" description="Isochorismatase-like" evidence="3">
    <location>
        <begin position="4"/>
        <end position="143"/>
    </location>
</feature>
<dbReference type="PANTHER" id="PTHR43540:SF14">
    <property type="entry name" value="ISOCHORISMATASE"/>
    <property type="match status" value="1"/>
</dbReference>
<dbReference type="Gene3D" id="3.40.50.850">
    <property type="entry name" value="Isochorismatase-like"/>
    <property type="match status" value="1"/>
</dbReference>
<evidence type="ECO:0000259" key="3">
    <source>
        <dbReference type="Pfam" id="PF00857"/>
    </source>
</evidence>
<evidence type="ECO:0000256" key="2">
    <source>
        <dbReference type="ARBA" id="ARBA00022801"/>
    </source>
</evidence>
<keyword evidence="5" id="KW-1185">Reference proteome</keyword>
<gene>
    <name evidence="4" type="ORF">M3N64_06740</name>
</gene>
<dbReference type="InterPro" id="IPR050272">
    <property type="entry name" value="Isochorismatase-like_hydrls"/>
</dbReference>
<proteinExistence type="inferred from homology"/>
<dbReference type="SUPFAM" id="SSF52499">
    <property type="entry name" value="Isochorismatase-like hydrolases"/>
    <property type="match status" value="1"/>
</dbReference>
<dbReference type="PANTHER" id="PTHR43540">
    <property type="entry name" value="PEROXYUREIDOACRYLATE/UREIDOACRYLATE AMIDOHYDROLASE-RELATED"/>
    <property type="match status" value="1"/>
</dbReference>
<evidence type="ECO:0000313" key="5">
    <source>
        <dbReference type="Proteomes" id="UP001203004"/>
    </source>
</evidence>
<accession>A0ABT0M9V4</accession>